<feature type="compositionally biased region" description="Basic and acidic residues" evidence="1">
    <location>
        <begin position="327"/>
        <end position="354"/>
    </location>
</feature>
<evidence type="ECO:0000313" key="4">
    <source>
        <dbReference type="Proteomes" id="UP000008838"/>
    </source>
</evidence>
<dbReference type="eggNOG" id="ENOG5034697">
    <property type="taxonomic scope" value="Bacteria"/>
</dbReference>
<proteinExistence type="predicted"/>
<protein>
    <submittedName>
        <fullName evidence="3">Hypothetical membrane protein</fullName>
    </submittedName>
</protein>
<sequence length="434" mass="48186">MSAAPPTLRAPHVPGIPGAPMRTREQRWAARSARGWPRLRLHAVLNGLGALVAGAGLLWFTHGPLQFRNFPAGDVAWVWRAVTLALAVLVPYVLVSTGGYLLLAGATATQRAALAAGRARTVVLNPDEPDEPPVTVLKLTEHTPPGVKIRAHALHGRHHDSRYSRDLLGLLAVQSPVALAPLVVGVLALVVATVYYSTGYGEPATVLLLGVALLGWKLFRGWRSHRVFADTRWETPAELVVDTGPVPRVTPLSEDSYDPEPAPRGTHYADDDAAVPPARGRERAASSYRQDAGYPEEPYETTDELPVIEQIRERYAEPRRQSRSQRRLAERAEREAVRRRLPRVEAEREAEERTAPLTRVAPGRHPAREVEDPGGEAAEQQQQRLNQKRYEDHLQRHREKREDRLRSAEARQPEEAPSLLGYAMDRLKRRGDGS</sequence>
<feature type="region of interest" description="Disordered" evidence="1">
    <location>
        <begin position="244"/>
        <end position="434"/>
    </location>
</feature>
<evidence type="ECO:0000256" key="2">
    <source>
        <dbReference type="SAM" id="Phobius"/>
    </source>
</evidence>
<keyword evidence="2" id="KW-1133">Transmembrane helix</keyword>
<feature type="region of interest" description="Disordered" evidence="1">
    <location>
        <begin position="1"/>
        <end position="21"/>
    </location>
</feature>
<feature type="transmembrane region" description="Helical" evidence="2">
    <location>
        <begin position="41"/>
        <end position="61"/>
    </location>
</feature>
<keyword evidence="4" id="KW-1185">Reference proteome</keyword>
<name>B2GK50_KOCRD</name>
<organism evidence="3 4">
    <name type="scientific">Kocuria rhizophila (strain ATCC 9341 / DSM 348 / NBRC 103217 / DC2201)</name>
    <dbReference type="NCBI Taxonomy" id="378753"/>
    <lineage>
        <taxon>Bacteria</taxon>
        <taxon>Bacillati</taxon>
        <taxon>Actinomycetota</taxon>
        <taxon>Actinomycetes</taxon>
        <taxon>Micrococcales</taxon>
        <taxon>Micrococcaceae</taxon>
        <taxon>Kocuria</taxon>
    </lineage>
</organism>
<evidence type="ECO:0000313" key="3">
    <source>
        <dbReference type="EMBL" id="BAG28449.1"/>
    </source>
</evidence>
<evidence type="ECO:0000256" key="1">
    <source>
        <dbReference type="SAM" id="MobiDB-lite"/>
    </source>
</evidence>
<keyword evidence="2" id="KW-0472">Membrane</keyword>
<dbReference type="EMBL" id="AP009152">
    <property type="protein sequence ID" value="BAG28449.1"/>
    <property type="molecule type" value="Genomic_DNA"/>
</dbReference>
<dbReference type="KEGG" id="krh:KRH_01020"/>
<dbReference type="Proteomes" id="UP000008838">
    <property type="component" value="Chromosome"/>
</dbReference>
<reference evidence="3 4" key="1">
    <citation type="journal article" date="2008" name="J. Bacteriol.">
        <title>Complete genome sequence of the soil actinomycete Kocuria rhizophila.</title>
        <authorList>
            <person name="Takarada H."/>
            <person name="Sekine M."/>
            <person name="Kosugi H."/>
            <person name="Matsuo Y."/>
            <person name="Fujisawa T."/>
            <person name="Omata S."/>
            <person name="Kishi E."/>
            <person name="Shimizu A."/>
            <person name="Tsukatani N."/>
            <person name="Tanikawa S."/>
            <person name="Fujita N."/>
            <person name="Harayama S."/>
        </authorList>
    </citation>
    <scope>NUCLEOTIDE SEQUENCE [LARGE SCALE GENOMIC DNA]</scope>
    <source>
        <strain evidence="4">ATCC 9341 / DSM 348 / NBRC 103217 / DC2201</strain>
    </source>
</reference>
<accession>B2GK50</accession>
<dbReference type="AlphaFoldDB" id="B2GK50"/>
<feature type="compositionally biased region" description="Basic and acidic residues" evidence="1">
    <location>
        <begin position="310"/>
        <end position="320"/>
    </location>
</feature>
<feature type="transmembrane region" description="Helical" evidence="2">
    <location>
        <begin position="167"/>
        <end position="194"/>
    </location>
</feature>
<feature type="compositionally biased region" description="Basic and acidic residues" evidence="1">
    <location>
        <begin position="388"/>
        <end position="414"/>
    </location>
</feature>
<keyword evidence="2" id="KW-0812">Transmembrane</keyword>
<dbReference type="HOGENOM" id="CLU_631319_0_0_11"/>
<gene>
    <name evidence="3" type="ordered locus">KRH_01020</name>
</gene>
<feature type="transmembrane region" description="Helical" evidence="2">
    <location>
        <begin position="200"/>
        <end position="219"/>
    </location>
</feature>
<feature type="transmembrane region" description="Helical" evidence="2">
    <location>
        <begin position="81"/>
        <end position="103"/>
    </location>
</feature>